<evidence type="ECO:0000256" key="1">
    <source>
        <dbReference type="ARBA" id="ARBA00004141"/>
    </source>
</evidence>
<feature type="domain" description="Sodium/calcium exchanger membrane region" evidence="6">
    <location>
        <begin position="91"/>
        <end position="232"/>
    </location>
</feature>
<keyword evidence="4 5" id="KW-0472">Membrane</keyword>
<evidence type="ECO:0000259" key="6">
    <source>
        <dbReference type="Pfam" id="PF01699"/>
    </source>
</evidence>
<dbReference type="InterPro" id="IPR044880">
    <property type="entry name" value="NCX_ion-bd_dom_sf"/>
</dbReference>
<protein>
    <submittedName>
        <fullName evidence="7">Sodium:calcium antiporter</fullName>
    </submittedName>
</protein>
<organism evidence="7 8">
    <name type="scientific">Candidatus Dojkabacteria bacterium</name>
    <dbReference type="NCBI Taxonomy" id="2099670"/>
    <lineage>
        <taxon>Bacteria</taxon>
        <taxon>Candidatus Dojkabacteria</taxon>
    </lineage>
</organism>
<feature type="domain" description="Sodium/calcium exchanger membrane region" evidence="6">
    <location>
        <begin position="1"/>
        <end position="68"/>
    </location>
</feature>
<comment type="caution">
    <text evidence="7">The sequence shown here is derived from an EMBL/GenBank/DDBJ whole genome shotgun (WGS) entry which is preliminary data.</text>
</comment>
<feature type="transmembrane region" description="Helical" evidence="5">
    <location>
        <begin position="21"/>
        <end position="40"/>
    </location>
</feature>
<evidence type="ECO:0000256" key="3">
    <source>
        <dbReference type="ARBA" id="ARBA00022989"/>
    </source>
</evidence>
<evidence type="ECO:0000256" key="2">
    <source>
        <dbReference type="ARBA" id="ARBA00022692"/>
    </source>
</evidence>
<feature type="transmembrane region" description="Helical" evidence="5">
    <location>
        <begin position="217"/>
        <end position="232"/>
    </location>
</feature>
<dbReference type="Pfam" id="PF01699">
    <property type="entry name" value="Na_Ca_ex"/>
    <property type="match status" value="2"/>
</dbReference>
<dbReference type="GO" id="GO:0005262">
    <property type="term" value="F:calcium channel activity"/>
    <property type="evidence" value="ECO:0007669"/>
    <property type="project" value="TreeGrafter"/>
</dbReference>
<name>A0A955L4X3_9BACT</name>
<evidence type="ECO:0000313" key="7">
    <source>
        <dbReference type="EMBL" id="MCA9383077.1"/>
    </source>
</evidence>
<feature type="transmembrane region" description="Helical" evidence="5">
    <location>
        <begin position="125"/>
        <end position="147"/>
    </location>
</feature>
<comment type="subcellular location">
    <subcellularLocation>
        <location evidence="1">Membrane</location>
        <topology evidence="1">Multi-pass membrane protein</topology>
    </subcellularLocation>
</comment>
<gene>
    <name evidence="7" type="ORF">KC909_01810</name>
</gene>
<dbReference type="GO" id="GO:0005886">
    <property type="term" value="C:plasma membrane"/>
    <property type="evidence" value="ECO:0007669"/>
    <property type="project" value="TreeGrafter"/>
</dbReference>
<accession>A0A955L4X3</accession>
<feature type="transmembrane region" description="Helical" evidence="5">
    <location>
        <begin position="52"/>
        <end position="70"/>
    </location>
</feature>
<keyword evidence="2 5" id="KW-0812">Transmembrane</keyword>
<dbReference type="InterPro" id="IPR004481">
    <property type="entry name" value="K/Na/Ca-exchanger"/>
</dbReference>
<dbReference type="InterPro" id="IPR004837">
    <property type="entry name" value="NaCa_Exmemb"/>
</dbReference>
<keyword evidence="3 5" id="KW-1133">Transmembrane helix</keyword>
<feature type="transmembrane region" description="Helical" evidence="5">
    <location>
        <begin position="91"/>
        <end position="119"/>
    </location>
</feature>
<dbReference type="PANTHER" id="PTHR10846">
    <property type="entry name" value="SODIUM/POTASSIUM/CALCIUM EXCHANGER"/>
    <property type="match status" value="1"/>
</dbReference>
<dbReference type="Gene3D" id="1.20.1420.30">
    <property type="entry name" value="NCX, central ion-binding region"/>
    <property type="match status" value="1"/>
</dbReference>
<dbReference type="EMBL" id="JAGQLK010000024">
    <property type="protein sequence ID" value="MCA9383077.1"/>
    <property type="molecule type" value="Genomic_DNA"/>
</dbReference>
<dbReference type="Proteomes" id="UP000783287">
    <property type="component" value="Unassembled WGS sequence"/>
</dbReference>
<evidence type="ECO:0000313" key="8">
    <source>
        <dbReference type="Proteomes" id="UP000783287"/>
    </source>
</evidence>
<feature type="transmembrane region" description="Helical" evidence="5">
    <location>
        <begin position="159"/>
        <end position="180"/>
    </location>
</feature>
<dbReference type="GO" id="GO:0006874">
    <property type="term" value="P:intracellular calcium ion homeostasis"/>
    <property type="evidence" value="ECO:0007669"/>
    <property type="project" value="TreeGrafter"/>
</dbReference>
<feature type="transmembrane region" description="Helical" evidence="5">
    <location>
        <begin position="186"/>
        <end position="205"/>
    </location>
</feature>
<sequence>LGIAAVIKPIKVQKLVATRDIPFSIASVFVFSLLAMDIFFGNSEYENVLTTSDGLILLLFFLIFVYYVAFSHREHHEIKSYSVKEKIEVKILLAILGLILLIAGGALVVENAVIIAQNIGVSERIIGLTIVSIGTSLPELITILVSVSKDETDIGVGNIIGSNIVNLLFILGTNIVVSPIIVPDGIGIDIIVLLIGTMLLIASLFLGKRNKVDRPEGFFFLVIYCLYIITLFR</sequence>
<reference evidence="7" key="1">
    <citation type="submission" date="2020-04" db="EMBL/GenBank/DDBJ databases">
        <authorList>
            <person name="Zhang T."/>
        </authorList>
    </citation>
    <scope>NUCLEOTIDE SEQUENCE</scope>
    <source>
        <strain evidence="7">HKST-UBA14</strain>
    </source>
</reference>
<reference evidence="7" key="2">
    <citation type="journal article" date="2021" name="Microbiome">
        <title>Successional dynamics and alternative stable states in a saline activated sludge microbial community over 9 years.</title>
        <authorList>
            <person name="Wang Y."/>
            <person name="Ye J."/>
            <person name="Ju F."/>
            <person name="Liu L."/>
            <person name="Boyd J.A."/>
            <person name="Deng Y."/>
            <person name="Parks D.H."/>
            <person name="Jiang X."/>
            <person name="Yin X."/>
            <person name="Woodcroft B.J."/>
            <person name="Tyson G.W."/>
            <person name="Hugenholtz P."/>
            <person name="Polz M.F."/>
            <person name="Zhang T."/>
        </authorList>
    </citation>
    <scope>NUCLEOTIDE SEQUENCE</scope>
    <source>
        <strain evidence="7">HKST-UBA14</strain>
    </source>
</reference>
<evidence type="ECO:0000256" key="5">
    <source>
        <dbReference type="SAM" id="Phobius"/>
    </source>
</evidence>
<proteinExistence type="predicted"/>
<dbReference type="GO" id="GO:0008273">
    <property type="term" value="F:calcium, potassium:sodium antiporter activity"/>
    <property type="evidence" value="ECO:0007669"/>
    <property type="project" value="TreeGrafter"/>
</dbReference>
<dbReference type="AlphaFoldDB" id="A0A955L4X3"/>
<feature type="non-terminal residue" evidence="7">
    <location>
        <position position="1"/>
    </location>
</feature>
<dbReference type="PANTHER" id="PTHR10846:SF8">
    <property type="entry name" value="INNER MEMBRANE PROTEIN YRBG"/>
    <property type="match status" value="1"/>
</dbReference>
<evidence type="ECO:0000256" key="4">
    <source>
        <dbReference type="ARBA" id="ARBA00023136"/>
    </source>
</evidence>